<feature type="non-terminal residue" evidence="2">
    <location>
        <position position="1"/>
    </location>
</feature>
<accession>A0ABN9RS42</accession>
<protein>
    <submittedName>
        <fullName evidence="2">Uncharacterized protein</fullName>
    </submittedName>
</protein>
<name>A0ABN9RS42_9DINO</name>
<sequence>ESFYLCVFICVSLGPLTFMTPRSSHAQGLAPRVPRHERERGAGAAGGRARVRARGLRAGLRGTLRLGMPGCQGLRRLRLAALVGQGFGNSMIQRRMQFARRENGSCCLTEAEMAKKLGSEKEGTRPEVSDVAFSVDGKAVPQEHLVELHKRLFAQASGSYCPGCKGAGDLCQPIGPLGPGRHLVGLRVEPRTFQSSDMAVEVLQLLLVAEAR</sequence>
<evidence type="ECO:0000313" key="3">
    <source>
        <dbReference type="Proteomes" id="UP001189429"/>
    </source>
</evidence>
<comment type="caution">
    <text evidence="2">The sequence shown here is derived from an EMBL/GenBank/DDBJ whole genome shotgun (WGS) entry which is preliminary data.</text>
</comment>
<feature type="region of interest" description="Disordered" evidence="1">
    <location>
        <begin position="27"/>
        <end position="48"/>
    </location>
</feature>
<gene>
    <name evidence="2" type="ORF">PCOR1329_LOCUS22516</name>
</gene>
<keyword evidence="3" id="KW-1185">Reference proteome</keyword>
<reference evidence="2" key="1">
    <citation type="submission" date="2023-10" db="EMBL/GenBank/DDBJ databases">
        <authorList>
            <person name="Chen Y."/>
            <person name="Shah S."/>
            <person name="Dougan E. K."/>
            <person name="Thang M."/>
            <person name="Chan C."/>
        </authorList>
    </citation>
    <scope>NUCLEOTIDE SEQUENCE [LARGE SCALE GENOMIC DNA]</scope>
</reference>
<evidence type="ECO:0000313" key="2">
    <source>
        <dbReference type="EMBL" id="CAK0821093.1"/>
    </source>
</evidence>
<dbReference type="EMBL" id="CAUYUJ010007535">
    <property type="protein sequence ID" value="CAK0821093.1"/>
    <property type="molecule type" value="Genomic_DNA"/>
</dbReference>
<evidence type="ECO:0000256" key="1">
    <source>
        <dbReference type="SAM" id="MobiDB-lite"/>
    </source>
</evidence>
<proteinExistence type="predicted"/>
<dbReference type="Proteomes" id="UP001189429">
    <property type="component" value="Unassembled WGS sequence"/>
</dbReference>
<organism evidence="2 3">
    <name type="scientific">Prorocentrum cordatum</name>
    <dbReference type="NCBI Taxonomy" id="2364126"/>
    <lineage>
        <taxon>Eukaryota</taxon>
        <taxon>Sar</taxon>
        <taxon>Alveolata</taxon>
        <taxon>Dinophyceae</taxon>
        <taxon>Prorocentrales</taxon>
        <taxon>Prorocentraceae</taxon>
        <taxon>Prorocentrum</taxon>
    </lineage>
</organism>